<dbReference type="PANTHER" id="PTHR36927">
    <property type="entry name" value="BLR4337 PROTEIN"/>
    <property type="match status" value="1"/>
</dbReference>
<feature type="transmembrane region" description="Helical" evidence="2">
    <location>
        <begin position="93"/>
        <end position="115"/>
    </location>
</feature>
<evidence type="ECO:0000313" key="5">
    <source>
        <dbReference type="Proteomes" id="UP001280581"/>
    </source>
</evidence>
<keyword evidence="2" id="KW-0472">Membrane</keyword>
<dbReference type="GO" id="GO:0016747">
    <property type="term" value="F:acyltransferase activity, transferring groups other than amino-acyl groups"/>
    <property type="evidence" value="ECO:0007669"/>
    <property type="project" value="InterPro"/>
</dbReference>
<sequence length="930" mass="103580">MARTHELDNLRVALTILVIFHHASIPYGGLGSWPYKPLYPPGFSFSSLLIVPFNIMNQTFFMALFFLLSGYFSAIASESRSRSIFLKDKWKRLGVPCIVFSILGPTIIECIIATFQDNAPLKIAISRATLKLYSTRGARGPVWYCAVLLVFDTIYAFTYYPLTPKPLPPQPPNSDPQDQPPTSSPRKSHLPTTLILVSLSLTSLTAFLLRAHFPLGTTLPLLNLELGFLPQYTLYYTTGIYARSTLETSLHRLVPRSSVRLPLYLDPLRCTAIVSFLLLHGAPFIRAKTASEVLEMGRGGWNLAAGWYAVFNEVMGSTYTDIEEGADVMPLILPKGYIYDEVYNGLWVNQPFGSQRGATLTLDHQAGGIIIAFLALFIAAAARSLWKITRFMMHVCATESASRNQDGIYHQRQVILRNQSIALNAVLDLCRLGYVWRDRAREGPQRVLPIILVASIISSASIAAGIFSSKVLTNSNNEVLIAGRHCGVYVSDENSPDSDMEPAMLYFSQKAIDALTYATQCYGEDDAAGSELCETFISSQPRHVYRYGRSRNQSYVFAVDVKGEVSSYDEPTFGNYKITVVTDRDFIPELKRPNGSVSLSFLDSSEIVYWMKTEDPWFSATTNYHGTASVNTSEEYGGFFVADEPVSVLGCATEKFYCNPKLPGSIGCIDAFTVAGNQSALASLKRAWPNEDDESVMRALVNTLSPRGLETYYTLLNSPALLSRSTVASGVQTAIIPKNRWKEEREYLYKASLASVQYSMVDHARGLSFGQGATCVDKPYCRRICHSQKIRSSRHYSFNAWILGTILFIGGTLMLISTFLEELVSFLLRHPCFRSEKLIYSHAEWQAGSTLQLQRLAHENLGLGTWSRTDEEIPVTEPGDTLGVLDITNEKHARMVAPTRELDSFRSTENQAISTGPTLRYFKLPSTENL</sequence>
<evidence type="ECO:0000259" key="3">
    <source>
        <dbReference type="Pfam" id="PF01757"/>
    </source>
</evidence>
<dbReference type="EMBL" id="WVTA01000016">
    <property type="protein sequence ID" value="KAK3201372.1"/>
    <property type="molecule type" value="Genomic_DNA"/>
</dbReference>
<dbReference type="AlphaFoldDB" id="A0AAN6LNZ9"/>
<feature type="transmembrane region" description="Helical" evidence="2">
    <location>
        <begin position="12"/>
        <end position="30"/>
    </location>
</feature>
<feature type="transmembrane region" description="Helical" evidence="2">
    <location>
        <begin position="798"/>
        <end position="820"/>
    </location>
</feature>
<feature type="transmembrane region" description="Helical" evidence="2">
    <location>
        <begin position="50"/>
        <end position="72"/>
    </location>
</feature>
<evidence type="ECO:0000256" key="2">
    <source>
        <dbReference type="SAM" id="Phobius"/>
    </source>
</evidence>
<evidence type="ECO:0000256" key="1">
    <source>
        <dbReference type="SAM" id="MobiDB-lite"/>
    </source>
</evidence>
<feature type="region of interest" description="Disordered" evidence="1">
    <location>
        <begin position="168"/>
        <end position="189"/>
    </location>
</feature>
<feature type="compositionally biased region" description="Pro residues" evidence="1">
    <location>
        <begin position="168"/>
        <end position="183"/>
    </location>
</feature>
<keyword evidence="5" id="KW-1185">Reference proteome</keyword>
<proteinExistence type="predicted"/>
<organism evidence="4 5">
    <name type="scientific">Pseudopithomyces chartarum</name>
    <dbReference type="NCBI Taxonomy" id="1892770"/>
    <lineage>
        <taxon>Eukaryota</taxon>
        <taxon>Fungi</taxon>
        <taxon>Dikarya</taxon>
        <taxon>Ascomycota</taxon>
        <taxon>Pezizomycotina</taxon>
        <taxon>Dothideomycetes</taxon>
        <taxon>Pleosporomycetidae</taxon>
        <taxon>Pleosporales</taxon>
        <taxon>Massarineae</taxon>
        <taxon>Didymosphaeriaceae</taxon>
        <taxon>Pseudopithomyces</taxon>
    </lineage>
</organism>
<name>A0AAN6LNZ9_9PLEO</name>
<dbReference type="Pfam" id="PF01757">
    <property type="entry name" value="Acyl_transf_3"/>
    <property type="match status" value="1"/>
</dbReference>
<evidence type="ECO:0000313" key="4">
    <source>
        <dbReference type="EMBL" id="KAK3201372.1"/>
    </source>
</evidence>
<feature type="domain" description="Acyltransferase 3" evidence="3">
    <location>
        <begin position="5"/>
        <end position="247"/>
    </location>
</feature>
<accession>A0AAN6LNZ9</accession>
<keyword evidence="2" id="KW-1133">Transmembrane helix</keyword>
<keyword evidence="2" id="KW-0812">Transmembrane</keyword>
<gene>
    <name evidence="4" type="ORF">GRF29_185g772291</name>
</gene>
<dbReference type="InterPro" id="IPR002656">
    <property type="entry name" value="Acyl_transf_3_dom"/>
</dbReference>
<dbReference type="Proteomes" id="UP001280581">
    <property type="component" value="Unassembled WGS sequence"/>
</dbReference>
<feature type="transmembrane region" description="Helical" evidence="2">
    <location>
        <begin position="366"/>
        <end position="386"/>
    </location>
</feature>
<comment type="caution">
    <text evidence="4">The sequence shown here is derived from an EMBL/GenBank/DDBJ whole genome shotgun (WGS) entry which is preliminary data.</text>
</comment>
<dbReference type="PANTHER" id="PTHR36927:SF4">
    <property type="entry name" value="BLR5718 PROTEIN"/>
    <property type="match status" value="1"/>
</dbReference>
<dbReference type="InterPro" id="IPR050623">
    <property type="entry name" value="Glucan_succinyl_AcylTrfase"/>
</dbReference>
<protein>
    <recommendedName>
        <fullName evidence="3">Acyltransferase 3 domain-containing protein</fullName>
    </recommendedName>
</protein>
<reference evidence="4 5" key="1">
    <citation type="submission" date="2021-02" db="EMBL/GenBank/DDBJ databases">
        <title>Genome assembly of Pseudopithomyces chartarum.</title>
        <authorList>
            <person name="Jauregui R."/>
            <person name="Singh J."/>
            <person name="Voisey C."/>
        </authorList>
    </citation>
    <scope>NUCLEOTIDE SEQUENCE [LARGE SCALE GENOMIC DNA]</scope>
    <source>
        <strain evidence="4 5">AGR01</strain>
    </source>
</reference>